<sequence length="424" mass="50713">MNKQNPQINNRHRKFDKVFPKKDASNTFYDSLKEFNQKIKESQEITNNCFGKLEKSNYEKVKKIFPHLTSFRELCHNNKLEEAIEKIKIVEKESIVIANVMNDEIIAIKDRNRWHKTRYSKKRRYNDTKQIIESLKNPVKKRLLTLKIDKYNGKRIYVNEFQTNHLAQKIFVNKKTDNKIEEEKKEDNENEEKENEKEQEKKKEKKKKNTKKEDLGTILNSSENMNFENLSEIVPKWSNEELEQFMNYFTKQMSNCKPKKTDLTKTGLRAFYIDPLLTFVCMQFDSKVLYWPEYYIDNNIFTGKTDAIILTDDLLPIMTLLTVNKHADFKSIQYQMLATLFTFHDIANNKSFEINDQTIIESGKLPFYGIVTDGDDWQFYKYQQENIENEPEISFTKVLNFKENPQHIFKIIYQILHSQLEIYK</sequence>
<evidence type="ECO:0000313" key="2">
    <source>
        <dbReference type="EMBL" id="KAJ3449666.1"/>
    </source>
</evidence>
<organism evidence="2 3">
    <name type="scientific">Anaeramoeba flamelloides</name>
    <dbReference type="NCBI Taxonomy" id="1746091"/>
    <lineage>
        <taxon>Eukaryota</taxon>
        <taxon>Metamonada</taxon>
        <taxon>Anaeramoebidae</taxon>
        <taxon>Anaeramoeba</taxon>
    </lineage>
</organism>
<reference evidence="2" key="1">
    <citation type="submission" date="2022-08" db="EMBL/GenBank/DDBJ databases">
        <title>Novel sulphate-reducing endosymbionts in the free-living metamonad Anaeramoeba.</title>
        <authorList>
            <person name="Jerlstrom-Hultqvist J."/>
            <person name="Cepicka I."/>
            <person name="Gallot-Lavallee L."/>
            <person name="Salas-Leiva D."/>
            <person name="Curtis B.A."/>
            <person name="Zahonova K."/>
            <person name="Pipaliya S."/>
            <person name="Dacks J."/>
            <person name="Roger A.J."/>
        </authorList>
    </citation>
    <scope>NUCLEOTIDE SEQUENCE</scope>
    <source>
        <strain evidence="2">Busselton2</strain>
    </source>
</reference>
<dbReference type="Proteomes" id="UP001146793">
    <property type="component" value="Unassembled WGS sequence"/>
</dbReference>
<dbReference type="EMBL" id="JANTQA010000012">
    <property type="protein sequence ID" value="KAJ3449666.1"/>
    <property type="molecule type" value="Genomic_DNA"/>
</dbReference>
<dbReference type="AlphaFoldDB" id="A0AAV8A9K8"/>
<protein>
    <submittedName>
        <fullName evidence="2">Uncharacterized protein</fullName>
    </submittedName>
</protein>
<name>A0AAV8A9K8_9EUKA</name>
<feature type="region of interest" description="Disordered" evidence="1">
    <location>
        <begin position="181"/>
        <end position="217"/>
    </location>
</feature>
<evidence type="ECO:0000313" key="3">
    <source>
        <dbReference type="Proteomes" id="UP001146793"/>
    </source>
</evidence>
<accession>A0AAV8A9K8</accession>
<proteinExistence type="predicted"/>
<comment type="caution">
    <text evidence="2">The sequence shown here is derived from an EMBL/GenBank/DDBJ whole genome shotgun (WGS) entry which is preliminary data.</text>
</comment>
<evidence type="ECO:0000256" key="1">
    <source>
        <dbReference type="SAM" id="MobiDB-lite"/>
    </source>
</evidence>
<gene>
    <name evidence="2" type="ORF">M0812_05823</name>
</gene>